<keyword evidence="3" id="KW-1003">Cell membrane</keyword>
<dbReference type="PANTHER" id="PTHR35011">
    <property type="entry name" value="2,3-DIKETO-L-GULONATE TRAP TRANSPORTER SMALL PERMEASE PROTEIN YIAM"/>
    <property type="match status" value="1"/>
</dbReference>
<comment type="similarity">
    <text evidence="8 9">Belongs to the TRAP transporter small permease family.</text>
</comment>
<feature type="transmembrane region" description="Helical" evidence="9">
    <location>
        <begin position="195"/>
        <end position="218"/>
    </location>
</feature>
<evidence type="ECO:0000256" key="10">
    <source>
        <dbReference type="SAM" id="MobiDB-lite"/>
    </source>
</evidence>
<gene>
    <name evidence="13" type="ORF">SAMN05428964_101959</name>
    <name evidence="12" type="ORF">TH44_17720</name>
</gene>
<evidence type="ECO:0000313" key="14">
    <source>
        <dbReference type="Proteomes" id="UP000219068"/>
    </source>
</evidence>
<accession>A0A285RPC0</accession>
<evidence type="ECO:0000313" key="13">
    <source>
        <dbReference type="EMBL" id="SOB94262.1"/>
    </source>
</evidence>
<keyword evidence="2 9" id="KW-0813">Transport</keyword>
<keyword evidence="5 9" id="KW-0812">Transmembrane</keyword>
<keyword evidence="6 9" id="KW-1133">Transmembrane helix</keyword>
<dbReference type="AlphaFoldDB" id="A0A285RPC0"/>
<evidence type="ECO:0000256" key="1">
    <source>
        <dbReference type="ARBA" id="ARBA00004429"/>
    </source>
</evidence>
<dbReference type="Proteomes" id="UP000219068">
    <property type="component" value="Unassembled WGS sequence"/>
</dbReference>
<keyword evidence="4 9" id="KW-0997">Cell inner membrane</keyword>
<feature type="region of interest" description="Disordered" evidence="10">
    <location>
        <begin position="1"/>
        <end position="56"/>
    </location>
</feature>
<dbReference type="GO" id="GO:0015740">
    <property type="term" value="P:C4-dicarboxylate transport"/>
    <property type="evidence" value="ECO:0007669"/>
    <property type="project" value="TreeGrafter"/>
</dbReference>
<comment type="subcellular location">
    <subcellularLocation>
        <location evidence="1 9">Cell inner membrane</location>
        <topology evidence="1 9">Multi-pass membrane protein</topology>
    </subcellularLocation>
</comment>
<feature type="transmembrane region" description="Helical" evidence="9">
    <location>
        <begin position="111"/>
        <end position="129"/>
    </location>
</feature>
<proteinExistence type="inferred from homology"/>
<evidence type="ECO:0000256" key="4">
    <source>
        <dbReference type="ARBA" id="ARBA00022519"/>
    </source>
</evidence>
<feature type="transmembrane region" description="Helical" evidence="9">
    <location>
        <begin position="150"/>
        <end position="175"/>
    </location>
</feature>
<feature type="domain" description="Tripartite ATP-independent periplasmic transporters DctQ component" evidence="11">
    <location>
        <begin position="88"/>
        <end position="219"/>
    </location>
</feature>
<comment type="function">
    <text evidence="9">Part of the tripartite ATP-independent periplasmic (TRAP) transport system.</text>
</comment>
<dbReference type="Pfam" id="PF04290">
    <property type="entry name" value="DctQ"/>
    <property type="match status" value="1"/>
</dbReference>
<evidence type="ECO:0000256" key="3">
    <source>
        <dbReference type="ARBA" id="ARBA00022475"/>
    </source>
</evidence>
<name>A0A285RPC0_9PROT</name>
<protein>
    <recommendedName>
        <fullName evidence="9">TRAP transporter small permease protein</fullName>
    </recommendedName>
</protein>
<dbReference type="EMBL" id="OBMM01000001">
    <property type="protein sequence ID" value="SOB94262.1"/>
    <property type="molecule type" value="Genomic_DNA"/>
</dbReference>
<dbReference type="Proteomes" id="UP000252266">
    <property type="component" value="Unassembled WGS sequence"/>
</dbReference>
<reference evidence="13 14" key="2">
    <citation type="submission" date="2017-08" db="EMBL/GenBank/DDBJ databases">
        <authorList>
            <person name="de Groot N.N."/>
        </authorList>
    </citation>
    <scope>NUCLEOTIDE SEQUENCE [LARGE SCALE GENOMIC DNA]</scope>
    <source>
        <strain evidence="13 14">USBA 78</strain>
    </source>
</reference>
<comment type="subunit">
    <text evidence="9">The complex comprises the extracytoplasmic solute receptor protein and the two transmembrane proteins.</text>
</comment>
<evidence type="ECO:0000256" key="2">
    <source>
        <dbReference type="ARBA" id="ARBA00022448"/>
    </source>
</evidence>
<dbReference type="GO" id="GO:0022857">
    <property type="term" value="F:transmembrane transporter activity"/>
    <property type="evidence" value="ECO:0007669"/>
    <property type="project" value="UniProtKB-UniRule"/>
</dbReference>
<evidence type="ECO:0000259" key="11">
    <source>
        <dbReference type="Pfam" id="PF04290"/>
    </source>
</evidence>
<evidence type="ECO:0000313" key="15">
    <source>
        <dbReference type="Proteomes" id="UP000252266"/>
    </source>
</evidence>
<feature type="transmembrane region" description="Helical" evidence="9">
    <location>
        <begin position="78"/>
        <end position="99"/>
    </location>
</feature>
<evidence type="ECO:0000313" key="12">
    <source>
        <dbReference type="EMBL" id="RCK47505.1"/>
    </source>
</evidence>
<evidence type="ECO:0000256" key="6">
    <source>
        <dbReference type="ARBA" id="ARBA00022989"/>
    </source>
</evidence>
<evidence type="ECO:0000256" key="9">
    <source>
        <dbReference type="RuleBase" id="RU369079"/>
    </source>
</evidence>
<sequence>MANAVFPNSLPVDLPDDGSPAPRARSNHNSFPPPPDVEPLPEKPGSNGNGARPAPMAPRGPLDHAINFVHFLSKACGVAAASMFFIAMLLICQLVFIRYILNSSTVWQTEAVIYLMIGGTLIGLPYVQLLRGHVNVDLLPMYLKRGARKLLAVATLLCGLGISGLFAFYGIELVIEAYQGGWKSPTIWAAELWKPYLMLPVGFGLLFLQLFADLLCLLTNRSKAFHIEDNPF</sequence>
<evidence type="ECO:0000256" key="7">
    <source>
        <dbReference type="ARBA" id="ARBA00023136"/>
    </source>
</evidence>
<keyword evidence="7 9" id="KW-0472">Membrane</keyword>
<dbReference type="InterPro" id="IPR007387">
    <property type="entry name" value="TRAP_DctQ"/>
</dbReference>
<dbReference type="InterPro" id="IPR055348">
    <property type="entry name" value="DctQ"/>
</dbReference>
<dbReference type="EMBL" id="JPWJ01000010">
    <property type="protein sequence ID" value="RCK47505.1"/>
    <property type="molecule type" value="Genomic_DNA"/>
</dbReference>
<organism evidence="13 14">
    <name type="scientific">Thalassospira xiamenensis</name>
    <dbReference type="NCBI Taxonomy" id="220697"/>
    <lineage>
        <taxon>Bacteria</taxon>
        <taxon>Pseudomonadati</taxon>
        <taxon>Pseudomonadota</taxon>
        <taxon>Alphaproteobacteria</taxon>
        <taxon>Rhodospirillales</taxon>
        <taxon>Thalassospiraceae</taxon>
        <taxon>Thalassospira</taxon>
    </lineage>
</organism>
<evidence type="ECO:0000256" key="5">
    <source>
        <dbReference type="ARBA" id="ARBA00022692"/>
    </source>
</evidence>
<dbReference type="PANTHER" id="PTHR35011:SF10">
    <property type="entry name" value="TRAP TRANSPORTER SMALL PERMEASE PROTEIN"/>
    <property type="match status" value="1"/>
</dbReference>
<reference evidence="12 15" key="1">
    <citation type="submission" date="2014-07" db="EMBL/GenBank/DDBJ databases">
        <title>Draft genome sequence of Thalassospira xiamenensis IB13.</title>
        <authorList>
            <person name="Lai Q."/>
            <person name="Shao Z."/>
        </authorList>
    </citation>
    <scope>NUCLEOTIDE SEQUENCE [LARGE SCALE GENOMIC DNA]</scope>
    <source>
        <strain evidence="12 15">IB13</strain>
    </source>
</reference>
<evidence type="ECO:0000256" key="8">
    <source>
        <dbReference type="ARBA" id="ARBA00038436"/>
    </source>
</evidence>
<dbReference type="GO" id="GO:0005886">
    <property type="term" value="C:plasma membrane"/>
    <property type="evidence" value="ECO:0007669"/>
    <property type="project" value="UniProtKB-SubCell"/>
</dbReference>
<dbReference type="RefSeq" id="WP_082832687.1">
    <property type="nucleotide sequence ID" value="NZ_JPWJ01000010.1"/>
</dbReference>